<dbReference type="CDD" id="cd03413">
    <property type="entry name" value="CbiK_C"/>
    <property type="match status" value="1"/>
</dbReference>
<name>A0ABR7G4P4_9FIRM</name>
<protein>
    <submittedName>
        <fullName evidence="3">Sirohydrochlorin cobaltochelatase</fullName>
    </submittedName>
</protein>
<dbReference type="SUPFAM" id="SSF53800">
    <property type="entry name" value="Chelatase"/>
    <property type="match status" value="1"/>
</dbReference>
<comment type="caution">
    <text evidence="3">The sequence shown here is derived from an EMBL/GenBank/DDBJ whole genome shotgun (WGS) entry which is preliminary data.</text>
</comment>
<organism evidence="3 4">
    <name type="scientific">Ruminococcus hominis</name>
    <dbReference type="NCBI Taxonomy" id="2763065"/>
    <lineage>
        <taxon>Bacteria</taxon>
        <taxon>Bacillati</taxon>
        <taxon>Bacillota</taxon>
        <taxon>Clostridia</taxon>
        <taxon>Eubacteriales</taxon>
        <taxon>Oscillospiraceae</taxon>
        <taxon>Ruminococcus</taxon>
    </lineage>
</organism>
<dbReference type="Gene3D" id="3.40.50.1400">
    <property type="match status" value="2"/>
</dbReference>
<dbReference type="PROSITE" id="PS51257">
    <property type="entry name" value="PROKAR_LIPOPROTEIN"/>
    <property type="match status" value="1"/>
</dbReference>
<dbReference type="InterPro" id="IPR037250">
    <property type="entry name" value="NEAT_dom_sf"/>
</dbReference>
<sequence length="531" mass="57559">MKKKLVILCIAAAMSVSMLGGCGNSAKTTDSTKTEDTTKDSDQAAADKVAKLIDDIYVQERTDKTDEQCKAAKEAWDALTDAQKELVEGENADPDYFGRDTGDASKDDPLNADDIGENELLVVSFGTSFNDSRAADIGGVEKALQEAYPDWSVRRAFTAQIIINHVQARDDEKIDNVEQALDRAVDNGVKNLIIQPTHLMHGAEYDELTEAVEKYQDKFETVKIAEPLLGEVGSDASAINEDKEAVAKAITAEAVKTAKYDSLDAAAEDGTAFVFMGHGTSHTAKISYSQMQTQMENLGYKNVFIGTVEGEPEDTSCEAVIEKVKDAGYKNVILRPLMVVAGDHANNDMAGDDDDSWKSQFEASKEFDSVETQIAGLGEISDIQQLYVAHTKAAMDAEGIKTEQTSKTALEDGTYTAEFNTDSSMFHVNEAMDGKGTLTVKNGKMTIHISLVSKNIVNLFEGTAEDAQKDGAKLLEPTTDTVKYSDGTSEEVNGFDVPVPALDKEFDLALIGTKGKWYDHKVSVSNPVKAE</sequence>
<evidence type="ECO:0000256" key="1">
    <source>
        <dbReference type="SAM" id="MobiDB-lite"/>
    </source>
</evidence>
<feature type="region of interest" description="Disordered" evidence="1">
    <location>
        <begin position="90"/>
        <end position="109"/>
    </location>
</feature>
<feature type="chain" id="PRO_5046541195" evidence="2">
    <location>
        <begin position="21"/>
        <end position="531"/>
    </location>
</feature>
<accession>A0ABR7G4P4</accession>
<keyword evidence="4" id="KW-1185">Reference proteome</keyword>
<reference evidence="3 4" key="1">
    <citation type="submission" date="2020-08" db="EMBL/GenBank/DDBJ databases">
        <title>Genome public.</title>
        <authorList>
            <person name="Liu C."/>
            <person name="Sun Q."/>
        </authorList>
    </citation>
    <scope>NUCLEOTIDE SEQUENCE [LARGE SCALE GENOMIC DNA]</scope>
    <source>
        <strain evidence="3 4">NSJ-13</strain>
    </source>
</reference>
<evidence type="ECO:0000313" key="4">
    <source>
        <dbReference type="Proteomes" id="UP000631576"/>
    </source>
</evidence>
<dbReference type="Gene3D" id="2.60.40.1850">
    <property type="match status" value="1"/>
</dbReference>
<evidence type="ECO:0000313" key="3">
    <source>
        <dbReference type="EMBL" id="MBC5682394.1"/>
    </source>
</evidence>
<dbReference type="Pfam" id="PF06180">
    <property type="entry name" value="CbiK"/>
    <property type="match status" value="1"/>
</dbReference>
<dbReference type="EMBL" id="JACOPE010000001">
    <property type="protein sequence ID" value="MBC5682394.1"/>
    <property type="molecule type" value="Genomic_DNA"/>
</dbReference>
<feature type="compositionally biased region" description="Basic and acidic residues" evidence="1">
    <location>
        <begin position="96"/>
        <end position="109"/>
    </location>
</feature>
<feature type="signal peptide" evidence="2">
    <location>
        <begin position="1"/>
        <end position="20"/>
    </location>
</feature>
<feature type="region of interest" description="Disordered" evidence="1">
    <location>
        <begin position="24"/>
        <end position="43"/>
    </location>
</feature>
<proteinExistence type="predicted"/>
<gene>
    <name evidence="3" type="ORF">H8S40_02175</name>
</gene>
<dbReference type="InterPro" id="IPR010388">
    <property type="entry name" value="Anaerobic_Co-chelatase"/>
</dbReference>
<evidence type="ECO:0000256" key="2">
    <source>
        <dbReference type="SAM" id="SignalP"/>
    </source>
</evidence>
<keyword evidence="2" id="KW-0732">Signal</keyword>
<dbReference type="Proteomes" id="UP000631576">
    <property type="component" value="Unassembled WGS sequence"/>
</dbReference>
<feature type="compositionally biased region" description="Basic and acidic residues" evidence="1">
    <location>
        <begin position="30"/>
        <end position="42"/>
    </location>
</feature>